<sequence>MEPFTAWVDFQEEMLKLHRAQLDAAQKAFRAGAGAAAAQTAATKAAEAGLDMWKSWFRLWGIK</sequence>
<name>A0A239CIJ2_9SPHN</name>
<organism evidence="1 2">
    <name type="scientific">Edaphosphingomonas laterariae</name>
    <dbReference type="NCBI Taxonomy" id="861865"/>
    <lineage>
        <taxon>Bacteria</taxon>
        <taxon>Pseudomonadati</taxon>
        <taxon>Pseudomonadota</taxon>
        <taxon>Alphaproteobacteria</taxon>
        <taxon>Sphingomonadales</taxon>
        <taxon>Rhizorhabdaceae</taxon>
        <taxon>Edaphosphingomonas</taxon>
    </lineage>
</organism>
<dbReference type="Proteomes" id="UP000198281">
    <property type="component" value="Unassembled WGS sequence"/>
</dbReference>
<evidence type="ECO:0008006" key="3">
    <source>
        <dbReference type="Google" id="ProtNLM"/>
    </source>
</evidence>
<protein>
    <recommendedName>
        <fullName evidence="3">Phasin protein</fullName>
    </recommendedName>
</protein>
<dbReference type="EMBL" id="FZOS01000002">
    <property type="protein sequence ID" value="SNS19153.1"/>
    <property type="molecule type" value="Genomic_DNA"/>
</dbReference>
<dbReference type="RefSeq" id="WP_089218191.1">
    <property type="nucleotide sequence ID" value="NZ_FZOS01000002.1"/>
</dbReference>
<gene>
    <name evidence="1" type="ORF">SAMN06295912_102194</name>
</gene>
<evidence type="ECO:0000313" key="1">
    <source>
        <dbReference type="EMBL" id="SNS19153.1"/>
    </source>
</evidence>
<accession>A0A239CIJ2</accession>
<proteinExistence type="predicted"/>
<reference evidence="2" key="1">
    <citation type="submission" date="2017-06" db="EMBL/GenBank/DDBJ databases">
        <authorList>
            <person name="Varghese N."/>
            <person name="Submissions S."/>
        </authorList>
    </citation>
    <scope>NUCLEOTIDE SEQUENCE [LARGE SCALE GENOMIC DNA]</scope>
    <source>
        <strain evidence="2">LNB2</strain>
    </source>
</reference>
<keyword evidence="2" id="KW-1185">Reference proteome</keyword>
<dbReference type="AlphaFoldDB" id="A0A239CIJ2"/>
<evidence type="ECO:0000313" key="2">
    <source>
        <dbReference type="Proteomes" id="UP000198281"/>
    </source>
</evidence>